<evidence type="ECO:0000256" key="2">
    <source>
        <dbReference type="ARBA" id="ARBA00009695"/>
    </source>
</evidence>
<evidence type="ECO:0000256" key="3">
    <source>
        <dbReference type="ARBA" id="ARBA00018111"/>
    </source>
</evidence>
<keyword evidence="8" id="KW-1185">Reference proteome</keyword>
<evidence type="ECO:0000256" key="1">
    <source>
        <dbReference type="ARBA" id="ARBA00004496"/>
    </source>
</evidence>
<dbReference type="AlphaFoldDB" id="A0A078L2M5"/>
<protein>
    <recommendedName>
        <fullName evidence="3 5">Regulatory protein RecX</fullName>
    </recommendedName>
</protein>
<evidence type="ECO:0000313" key="8">
    <source>
        <dbReference type="Proteomes" id="UP000044071"/>
    </source>
</evidence>
<dbReference type="GO" id="GO:0006282">
    <property type="term" value="P:regulation of DNA repair"/>
    <property type="evidence" value="ECO:0007669"/>
    <property type="project" value="UniProtKB-UniRule"/>
</dbReference>
<dbReference type="Pfam" id="PF21981">
    <property type="entry name" value="RecX_HTH3"/>
    <property type="match status" value="1"/>
</dbReference>
<dbReference type="STRING" id="1034943.BN59_03780"/>
<dbReference type="RefSeq" id="WP_081935208.1">
    <property type="nucleotide sequence ID" value="NZ_CCVW01000005.1"/>
</dbReference>
<keyword evidence="4 5" id="KW-0963">Cytoplasm</keyword>
<gene>
    <name evidence="5" type="primary">recX</name>
    <name evidence="7" type="ORF">BN59_03780</name>
</gene>
<dbReference type="InterPro" id="IPR036388">
    <property type="entry name" value="WH-like_DNA-bd_sf"/>
</dbReference>
<evidence type="ECO:0000259" key="6">
    <source>
        <dbReference type="Pfam" id="PF21981"/>
    </source>
</evidence>
<sequence length="198" mass="22660">MSDLLDTAMKLLSERFYSEHELGKQLEKMFADKPDIYALIQKTLKRLNELHLINDHRLAEGIATRYAHKGNRFIMQALRQREVRDEVIEDVLAQLGDEYSRALYEARRKSRGLSGEYPEKSKTRIYRFLSGRGFAYETIQAVCKQLSQACRHFLRNLPGRPSPRKGQKKATSMPPAALAVLVPLDFDPPSGLKICAPQ</sequence>
<dbReference type="OrthoDB" id="5641919at2"/>
<comment type="function">
    <text evidence="5">Modulates RecA activity.</text>
</comment>
<comment type="subcellular location">
    <subcellularLocation>
        <location evidence="1 5">Cytoplasm</location>
    </subcellularLocation>
</comment>
<reference evidence="7 8" key="1">
    <citation type="submission" date="2014-06" db="EMBL/GenBank/DDBJ databases">
        <authorList>
            <person name="Urmite Genomes Urmite Genomes"/>
        </authorList>
    </citation>
    <scope>NUCLEOTIDE SEQUENCE [LARGE SCALE GENOMIC DNA]</scope>
</reference>
<feature type="domain" description="RecX third three-helical" evidence="6">
    <location>
        <begin position="97"/>
        <end position="142"/>
    </location>
</feature>
<dbReference type="PANTHER" id="PTHR33602:SF1">
    <property type="entry name" value="REGULATORY PROTEIN RECX FAMILY PROTEIN"/>
    <property type="match status" value="1"/>
</dbReference>
<dbReference type="InterPro" id="IPR053925">
    <property type="entry name" value="RecX_HTH_3rd"/>
</dbReference>
<dbReference type="eggNOG" id="COG2137">
    <property type="taxonomic scope" value="Bacteria"/>
</dbReference>
<dbReference type="EMBL" id="CCSB01000005">
    <property type="protein sequence ID" value="CDZ79462.1"/>
    <property type="molecule type" value="Genomic_DNA"/>
</dbReference>
<comment type="similarity">
    <text evidence="2 5">Belongs to the RecX family.</text>
</comment>
<evidence type="ECO:0000256" key="5">
    <source>
        <dbReference type="HAMAP-Rule" id="MF_01114"/>
    </source>
</evidence>
<dbReference type="Proteomes" id="UP000044071">
    <property type="component" value="Unassembled WGS sequence"/>
</dbReference>
<dbReference type="PANTHER" id="PTHR33602">
    <property type="entry name" value="REGULATORY PROTEIN RECX FAMILY PROTEIN"/>
    <property type="match status" value="1"/>
</dbReference>
<dbReference type="Gene3D" id="1.10.10.10">
    <property type="entry name" value="Winged helix-like DNA-binding domain superfamily/Winged helix DNA-binding domain"/>
    <property type="match status" value="1"/>
</dbReference>
<name>A0A078L2M5_9GAMM</name>
<dbReference type="InterPro" id="IPR003783">
    <property type="entry name" value="Regulatory_RecX"/>
</dbReference>
<proteinExistence type="inferred from homology"/>
<evidence type="ECO:0000313" key="7">
    <source>
        <dbReference type="EMBL" id="CDZ79462.1"/>
    </source>
</evidence>
<dbReference type="GO" id="GO:0005737">
    <property type="term" value="C:cytoplasm"/>
    <property type="evidence" value="ECO:0007669"/>
    <property type="project" value="UniProtKB-SubCell"/>
</dbReference>
<organism evidence="7 8">
    <name type="scientific">Legionella massiliensis</name>
    <dbReference type="NCBI Taxonomy" id="1034943"/>
    <lineage>
        <taxon>Bacteria</taxon>
        <taxon>Pseudomonadati</taxon>
        <taxon>Pseudomonadota</taxon>
        <taxon>Gammaproteobacteria</taxon>
        <taxon>Legionellales</taxon>
        <taxon>Legionellaceae</taxon>
        <taxon>Legionella</taxon>
    </lineage>
</organism>
<evidence type="ECO:0000256" key="4">
    <source>
        <dbReference type="ARBA" id="ARBA00022490"/>
    </source>
</evidence>
<dbReference type="HAMAP" id="MF_01114">
    <property type="entry name" value="RecX"/>
    <property type="match status" value="1"/>
</dbReference>
<accession>A0A078L2M5</accession>